<accession>A0A9P5NDR1</accession>
<name>A0A9P5NDR1_GYMJU</name>
<evidence type="ECO:0000313" key="2">
    <source>
        <dbReference type="EMBL" id="KAF8877729.1"/>
    </source>
</evidence>
<reference evidence="2" key="1">
    <citation type="submission" date="2020-11" db="EMBL/GenBank/DDBJ databases">
        <authorList>
            <consortium name="DOE Joint Genome Institute"/>
            <person name="Ahrendt S."/>
            <person name="Riley R."/>
            <person name="Andreopoulos W."/>
            <person name="LaButti K."/>
            <person name="Pangilinan J."/>
            <person name="Ruiz-duenas F.J."/>
            <person name="Barrasa J.M."/>
            <person name="Sanchez-Garcia M."/>
            <person name="Camarero S."/>
            <person name="Miyauchi S."/>
            <person name="Serrano A."/>
            <person name="Linde D."/>
            <person name="Babiker R."/>
            <person name="Drula E."/>
            <person name="Ayuso-Fernandez I."/>
            <person name="Pacheco R."/>
            <person name="Padilla G."/>
            <person name="Ferreira P."/>
            <person name="Barriuso J."/>
            <person name="Kellner H."/>
            <person name="Castanera R."/>
            <person name="Alfaro M."/>
            <person name="Ramirez L."/>
            <person name="Pisabarro A.G."/>
            <person name="Kuo A."/>
            <person name="Tritt A."/>
            <person name="Lipzen A."/>
            <person name="He G."/>
            <person name="Yan M."/>
            <person name="Ng V."/>
            <person name="Cullen D."/>
            <person name="Martin F."/>
            <person name="Rosso M.-N."/>
            <person name="Henrissat B."/>
            <person name="Hibbett D."/>
            <person name="Martinez A.T."/>
            <person name="Grigoriev I.V."/>
        </authorList>
    </citation>
    <scope>NUCLEOTIDE SEQUENCE</scope>
    <source>
        <strain evidence="2">AH 44721</strain>
    </source>
</reference>
<dbReference type="Proteomes" id="UP000724874">
    <property type="component" value="Unassembled WGS sequence"/>
</dbReference>
<sequence length="325" mass="35427">AAGVVVWRQGSQTSDLLVTPNFGFNNEAGRCKGDNIFEEPNFVLAEFGYDAGWRVEKHLRFVADLRNTGRGDIIGFGDKGVFVSLNNGDGTFSPSKLAVADFGYEAGGWTPDVSLRFLADLNGNGLLDIIGFGRVVWASFNNGDGTFQPLKSVLADFSNGQAWYNDRHPRFVADLTGDGKPDLIGMKDDGVYVAFNNGDGTFNAVQSKGWRVEKHPIFIADLTGDGPGDIVGFYDDGVYVAISNGDKTFKPAKRVLDKETPRFLVDTTGDGRADIVGIWDSDVYVSYNDGQGNFRPQTLLVENFGDNRRGWAADKAVKYVASLYP</sequence>
<proteinExistence type="predicted"/>
<keyword evidence="3" id="KW-1185">Reference proteome</keyword>
<dbReference type="SUPFAM" id="SSF69318">
    <property type="entry name" value="Integrin alpha N-terminal domain"/>
    <property type="match status" value="1"/>
</dbReference>
<dbReference type="InterPro" id="IPR028994">
    <property type="entry name" value="Integrin_alpha_N"/>
</dbReference>
<evidence type="ECO:0000313" key="3">
    <source>
        <dbReference type="Proteomes" id="UP000724874"/>
    </source>
</evidence>
<dbReference type="PANTHER" id="PTHR44103:SF1">
    <property type="entry name" value="PROPROTEIN CONVERTASE P"/>
    <property type="match status" value="1"/>
</dbReference>
<dbReference type="PANTHER" id="PTHR44103">
    <property type="entry name" value="PROPROTEIN CONVERTASE P"/>
    <property type="match status" value="1"/>
</dbReference>
<feature type="non-terminal residue" evidence="2">
    <location>
        <position position="1"/>
    </location>
</feature>
<organism evidence="2 3">
    <name type="scientific">Gymnopilus junonius</name>
    <name type="common">Spectacular rustgill mushroom</name>
    <name type="synonym">Gymnopilus spectabilis subsp. junonius</name>
    <dbReference type="NCBI Taxonomy" id="109634"/>
    <lineage>
        <taxon>Eukaryota</taxon>
        <taxon>Fungi</taxon>
        <taxon>Dikarya</taxon>
        <taxon>Basidiomycota</taxon>
        <taxon>Agaricomycotina</taxon>
        <taxon>Agaricomycetes</taxon>
        <taxon>Agaricomycetidae</taxon>
        <taxon>Agaricales</taxon>
        <taxon>Agaricineae</taxon>
        <taxon>Hymenogastraceae</taxon>
        <taxon>Gymnopilus</taxon>
    </lineage>
</organism>
<evidence type="ECO:0008006" key="4">
    <source>
        <dbReference type="Google" id="ProtNLM"/>
    </source>
</evidence>
<evidence type="ECO:0000256" key="1">
    <source>
        <dbReference type="ARBA" id="ARBA00022729"/>
    </source>
</evidence>
<dbReference type="OrthoDB" id="3153136at2759"/>
<dbReference type="EMBL" id="JADNYJ010000166">
    <property type="protein sequence ID" value="KAF8877729.1"/>
    <property type="molecule type" value="Genomic_DNA"/>
</dbReference>
<dbReference type="Pfam" id="PF13517">
    <property type="entry name" value="FG-GAP_3"/>
    <property type="match status" value="2"/>
</dbReference>
<keyword evidence="1" id="KW-0732">Signal</keyword>
<comment type="caution">
    <text evidence="2">The sequence shown here is derived from an EMBL/GenBank/DDBJ whole genome shotgun (WGS) entry which is preliminary data.</text>
</comment>
<dbReference type="InterPro" id="IPR013517">
    <property type="entry name" value="FG-GAP"/>
</dbReference>
<protein>
    <recommendedName>
        <fullName evidence="4">VCBS repeat-containing protein</fullName>
    </recommendedName>
</protein>
<dbReference type="AlphaFoldDB" id="A0A9P5NDR1"/>
<gene>
    <name evidence="2" type="ORF">CPB84DRAFT_1794683</name>
</gene>